<evidence type="ECO:0000256" key="2">
    <source>
        <dbReference type="SAM" id="Phobius"/>
    </source>
</evidence>
<organism evidence="3 4">
    <name type="scientific">Amycolatopsis antarctica</name>
    <dbReference type="NCBI Taxonomy" id="1854586"/>
    <lineage>
        <taxon>Bacteria</taxon>
        <taxon>Bacillati</taxon>
        <taxon>Actinomycetota</taxon>
        <taxon>Actinomycetes</taxon>
        <taxon>Pseudonocardiales</taxon>
        <taxon>Pseudonocardiaceae</taxon>
        <taxon>Amycolatopsis</taxon>
    </lineage>
</organism>
<evidence type="ECO:0000256" key="1">
    <source>
        <dbReference type="SAM" id="MobiDB-lite"/>
    </source>
</evidence>
<dbReference type="RefSeq" id="WP_094861417.1">
    <property type="nucleotide sequence ID" value="NZ_NKYE01000002.1"/>
</dbReference>
<dbReference type="EMBL" id="NKYE01000002">
    <property type="protein sequence ID" value="OZM74518.1"/>
    <property type="molecule type" value="Genomic_DNA"/>
</dbReference>
<dbReference type="AlphaFoldDB" id="A0A263D930"/>
<name>A0A263D930_9PSEU</name>
<feature type="compositionally biased region" description="Pro residues" evidence="1">
    <location>
        <begin position="61"/>
        <end position="71"/>
    </location>
</feature>
<feature type="region of interest" description="Disordered" evidence="1">
    <location>
        <begin position="33"/>
        <end position="105"/>
    </location>
</feature>
<reference evidence="3 4" key="1">
    <citation type="submission" date="2017-07" db="EMBL/GenBank/DDBJ databases">
        <title>Amycolatopsis antarcticus sp. nov., isolated from the surface of an Antarcticus brown macroalga.</title>
        <authorList>
            <person name="Wang J."/>
            <person name="Leiva S."/>
            <person name="Huang J."/>
            <person name="Huang Y."/>
        </authorList>
    </citation>
    <scope>NUCLEOTIDE SEQUENCE [LARGE SCALE GENOMIC DNA]</scope>
    <source>
        <strain evidence="3 4">AU-G6</strain>
    </source>
</reference>
<keyword evidence="2" id="KW-1133">Transmembrane helix</keyword>
<keyword evidence="2" id="KW-0812">Transmembrane</keyword>
<feature type="transmembrane region" description="Helical" evidence="2">
    <location>
        <begin position="12"/>
        <end position="32"/>
    </location>
</feature>
<dbReference type="InParanoid" id="A0A263D930"/>
<evidence type="ECO:0000313" key="4">
    <source>
        <dbReference type="Proteomes" id="UP000242444"/>
    </source>
</evidence>
<keyword evidence="2" id="KW-0472">Membrane</keyword>
<proteinExistence type="predicted"/>
<gene>
    <name evidence="3" type="ORF">CFN78_05230</name>
</gene>
<dbReference type="Proteomes" id="UP000242444">
    <property type="component" value="Unassembled WGS sequence"/>
</dbReference>
<accession>A0A263D930</accession>
<protein>
    <submittedName>
        <fullName evidence="3">Small secreted hydrophilic protein</fullName>
    </submittedName>
</protein>
<keyword evidence="4" id="KW-1185">Reference proteome</keyword>
<comment type="caution">
    <text evidence="3">The sequence shown here is derived from an EMBL/GenBank/DDBJ whole genome shotgun (WGS) entry which is preliminary data.</text>
</comment>
<feature type="compositionally biased region" description="Acidic residues" evidence="1">
    <location>
        <begin position="84"/>
        <end position="105"/>
    </location>
</feature>
<sequence length="105" mass="10700">MAESTPTRWPRILALVAVAALPVAAGVAMLVATGPEPPRQPAQVTVGELRPGDPVNSPTQSPVPSPTPPVPSEQATQLPPPPPVDDDDDDGPDDDGIDGPDDDDG</sequence>
<evidence type="ECO:0000313" key="3">
    <source>
        <dbReference type="EMBL" id="OZM74518.1"/>
    </source>
</evidence>